<gene>
    <name evidence="5" type="ORF">F2Z07_20535</name>
    <name evidence="7" type="ORF">GKD17_14250</name>
    <name evidence="6" type="ORF">KSU80_20620</name>
</gene>
<sequence>MIDTAQAYHNEEGVGNTIRKSDIDCKEIFLVSKIWISNYGYKKVKASIDKSLDRLQTDHIDLMLLHQPFCD</sequence>
<dbReference type="InterPro" id="IPR036812">
    <property type="entry name" value="NAD(P)_OxRdtase_dom_sf"/>
</dbReference>
<evidence type="ECO:0000259" key="4">
    <source>
        <dbReference type="Pfam" id="PF00248"/>
    </source>
</evidence>
<dbReference type="Proteomes" id="UP000481700">
    <property type="component" value="Unassembled WGS sequence"/>
</dbReference>
<proteinExistence type="inferred from homology"/>
<dbReference type="PANTHER" id="PTHR43827:SF3">
    <property type="entry name" value="NADP-DEPENDENT OXIDOREDUCTASE DOMAIN-CONTAINING PROTEIN"/>
    <property type="match status" value="1"/>
</dbReference>
<dbReference type="AlphaFoldDB" id="A0A1Y3Z2A6"/>
<name>A0A1Y3Z2A6_9BACT</name>
<keyword evidence="3" id="KW-0560">Oxidoreductase</keyword>
<keyword evidence="2" id="KW-0521">NADP</keyword>
<dbReference type="PANTHER" id="PTHR43827">
    <property type="entry name" value="2,5-DIKETO-D-GLUCONIC ACID REDUCTASE"/>
    <property type="match status" value="1"/>
</dbReference>
<evidence type="ECO:0000313" key="6">
    <source>
        <dbReference type="EMBL" id="MBV3125556.1"/>
    </source>
</evidence>
<dbReference type="InterPro" id="IPR023210">
    <property type="entry name" value="NADP_OxRdtase_dom"/>
</dbReference>
<dbReference type="EMBL" id="CP046176">
    <property type="protein sequence ID" value="QJR77449.1"/>
    <property type="molecule type" value="Genomic_DNA"/>
</dbReference>
<dbReference type="Proteomes" id="UP000777173">
    <property type="component" value="Unassembled WGS sequence"/>
</dbReference>
<evidence type="ECO:0000313" key="7">
    <source>
        <dbReference type="EMBL" id="QJR77449.1"/>
    </source>
</evidence>
<dbReference type="InterPro" id="IPR020471">
    <property type="entry name" value="AKR"/>
</dbReference>
<reference evidence="6" key="3">
    <citation type="submission" date="2021-06" db="EMBL/GenBank/DDBJ databases">
        <title>Collection of gut derived symbiotic bacterial strains cultured from healthy donors.</title>
        <authorList>
            <person name="Lin H."/>
            <person name="Littmann E."/>
            <person name="Pamer E.G."/>
        </authorList>
    </citation>
    <scope>NUCLEOTIDE SEQUENCE</scope>
    <source>
        <strain evidence="6">MSK.5.10</strain>
    </source>
</reference>
<evidence type="ECO:0000256" key="3">
    <source>
        <dbReference type="ARBA" id="ARBA00023002"/>
    </source>
</evidence>
<evidence type="ECO:0000256" key="1">
    <source>
        <dbReference type="ARBA" id="ARBA00007905"/>
    </source>
</evidence>
<accession>A0A1Y3Z2A6</accession>
<dbReference type="Pfam" id="PF00248">
    <property type="entry name" value="Aldo_ket_red"/>
    <property type="match status" value="1"/>
</dbReference>
<organism evidence="5 8">
    <name type="scientific">Phocaeicola dorei</name>
    <dbReference type="NCBI Taxonomy" id="357276"/>
    <lineage>
        <taxon>Bacteria</taxon>
        <taxon>Pseudomonadati</taxon>
        <taxon>Bacteroidota</taxon>
        <taxon>Bacteroidia</taxon>
        <taxon>Bacteroidales</taxon>
        <taxon>Bacteroidaceae</taxon>
        <taxon>Phocaeicola</taxon>
    </lineage>
</organism>
<evidence type="ECO:0000256" key="2">
    <source>
        <dbReference type="ARBA" id="ARBA00022857"/>
    </source>
</evidence>
<dbReference type="GO" id="GO:0016616">
    <property type="term" value="F:oxidoreductase activity, acting on the CH-OH group of donors, NAD or NADP as acceptor"/>
    <property type="evidence" value="ECO:0007669"/>
    <property type="project" value="UniProtKB-ARBA"/>
</dbReference>
<dbReference type="EMBL" id="JAHOAX010000031">
    <property type="protein sequence ID" value="MBV3125556.1"/>
    <property type="molecule type" value="Genomic_DNA"/>
</dbReference>
<dbReference type="Proteomes" id="UP000500949">
    <property type="component" value="Chromosome"/>
</dbReference>
<comment type="similarity">
    <text evidence="1">Belongs to the aldo/keto reductase family.</text>
</comment>
<dbReference type="Gene3D" id="3.20.20.100">
    <property type="entry name" value="NADP-dependent oxidoreductase domain"/>
    <property type="match status" value="1"/>
</dbReference>
<dbReference type="SUPFAM" id="SSF51430">
    <property type="entry name" value="NAD(P)-linked oxidoreductase"/>
    <property type="match status" value="1"/>
</dbReference>
<feature type="domain" description="NADP-dependent oxidoreductase" evidence="4">
    <location>
        <begin position="1"/>
        <end position="70"/>
    </location>
</feature>
<reference evidence="7 9" key="2">
    <citation type="submission" date="2019-11" db="EMBL/GenBank/DDBJ databases">
        <title>Complete genome sequence of Bacteroides dorei DSM 17855.</title>
        <authorList>
            <person name="Russell J.T."/>
        </authorList>
    </citation>
    <scope>NUCLEOTIDE SEQUENCE [LARGE SCALE GENOMIC DNA]</scope>
    <source>
        <strain evidence="7 9">DSM 17855</strain>
    </source>
</reference>
<dbReference type="EMBL" id="VVZV01000033">
    <property type="protein sequence ID" value="KAA5315024.1"/>
    <property type="molecule type" value="Genomic_DNA"/>
</dbReference>
<reference evidence="5 8" key="1">
    <citation type="journal article" date="2019" name="Nat. Med.">
        <title>A library of human gut bacterial isolates paired with longitudinal multiomics data enables mechanistic microbiome research.</title>
        <authorList>
            <person name="Poyet M."/>
            <person name="Groussin M."/>
            <person name="Gibbons S.M."/>
            <person name="Avila-Pacheco J."/>
            <person name="Jiang X."/>
            <person name="Kearney S.M."/>
            <person name="Perrotta A.R."/>
            <person name="Berdy B."/>
            <person name="Zhao S."/>
            <person name="Lieberman T.D."/>
            <person name="Swanson P.K."/>
            <person name="Smith M."/>
            <person name="Roesemann S."/>
            <person name="Alexander J.E."/>
            <person name="Rich S.A."/>
            <person name="Livny J."/>
            <person name="Vlamakis H."/>
            <person name="Clish C."/>
            <person name="Bullock K."/>
            <person name="Deik A."/>
            <person name="Scott J."/>
            <person name="Pierce K.A."/>
            <person name="Xavier R.J."/>
            <person name="Alm E.J."/>
        </authorList>
    </citation>
    <scope>NUCLEOTIDE SEQUENCE [LARGE SCALE GENOMIC DNA]</scope>
    <source>
        <strain evidence="5 8">BIOML-A25</strain>
    </source>
</reference>
<evidence type="ECO:0000313" key="9">
    <source>
        <dbReference type="Proteomes" id="UP000500949"/>
    </source>
</evidence>
<evidence type="ECO:0000313" key="5">
    <source>
        <dbReference type="EMBL" id="KAA5315024.1"/>
    </source>
</evidence>
<evidence type="ECO:0000313" key="8">
    <source>
        <dbReference type="Proteomes" id="UP000481700"/>
    </source>
</evidence>
<protein>
    <submittedName>
        <fullName evidence="5">Aldo/keto reductase</fullName>
    </submittedName>
</protein>